<dbReference type="Pfam" id="PF01042">
    <property type="entry name" value="Ribonuc_L-PSP"/>
    <property type="match status" value="1"/>
</dbReference>
<dbReference type="SUPFAM" id="SSF55298">
    <property type="entry name" value="YjgF-like"/>
    <property type="match status" value="1"/>
</dbReference>
<dbReference type="InterPro" id="IPR006175">
    <property type="entry name" value="YjgF/YER057c/UK114"/>
</dbReference>
<sequence length="126" mass="13584">MKRGVVQTERAPKAIGPYSQATKANGIVCISGQLPIDPVTGIMPDELIEQVHQSVKNVIALAEEAGGGKDSILKCGLFIKDMSKFQTINEVYQEYFPEEAPARFVVEVAQLPKGAQIEIDAVAAVE</sequence>
<dbReference type="EMBL" id="JABACJ020000015">
    <property type="protein sequence ID" value="MBU3877144.1"/>
    <property type="molecule type" value="Genomic_DNA"/>
</dbReference>
<reference evidence="2 3" key="1">
    <citation type="submission" date="2021-06" db="EMBL/GenBank/DDBJ databases">
        <title>Faecalicatena sp. nov. isolated from porcine feces.</title>
        <authorList>
            <person name="Oh B.S."/>
            <person name="Lee J.H."/>
        </authorList>
    </citation>
    <scope>NUCLEOTIDE SEQUENCE [LARGE SCALE GENOMIC DNA]</scope>
    <source>
        <strain evidence="2 3">AGMB00832</strain>
    </source>
</reference>
<comment type="similarity">
    <text evidence="1">Belongs to the RutC family.</text>
</comment>
<organism evidence="2 3">
    <name type="scientific">Faecalicatena faecalis</name>
    <dbReference type="NCBI Taxonomy" id="2726362"/>
    <lineage>
        <taxon>Bacteria</taxon>
        <taxon>Bacillati</taxon>
        <taxon>Bacillota</taxon>
        <taxon>Clostridia</taxon>
        <taxon>Lachnospirales</taxon>
        <taxon>Lachnospiraceae</taxon>
        <taxon>Faecalicatena</taxon>
    </lineage>
</organism>
<keyword evidence="2" id="KW-0378">Hydrolase</keyword>
<dbReference type="Proteomes" id="UP000723714">
    <property type="component" value="Unassembled WGS sequence"/>
</dbReference>
<comment type="caution">
    <text evidence="2">The sequence shown here is derived from an EMBL/GenBank/DDBJ whole genome shotgun (WGS) entry which is preliminary data.</text>
</comment>
<evidence type="ECO:0000313" key="2">
    <source>
        <dbReference type="EMBL" id="MBU3877144.1"/>
    </source>
</evidence>
<dbReference type="CDD" id="cd00448">
    <property type="entry name" value="YjgF_YER057c_UK114_family"/>
    <property type="match status" value="1"/>
</dbReference>
<dbReference type="GO" id="GO:0016787">
    <property type="term" value="F:hydrolase activity"/>
    <property type="evidence" value="ECO:0007669"/>
    <property type="project" value="UniProtKB-KW"/>
</dbReference>
<protein>
    <submittedName>
        <fullName evidence="2">Rid family detoxifying hydrolase</fullName>
    </submittedName>
</protein>
<proteinExistence type="inferred from homology"/>
<dbReference type="PROSITE" id="PS01094">
    <property type="entry name" value="UPF0076"/>
    <property type="match status" value="1"/>
</dbReference>
<evidence type="ECO:0000313" key="3">
    <source>
        <dbReference type="Proteomes" id="UP000723714"/>
    </source>
</evidence>
<dbReference type="InterPro" id="IPR006056">
    <property type="entry name" value="RidA"/>
</dbReference>
<dbReference type="InterPro" id="IPR019897">
    <property type="entry name" value="RidA_CS"/>
</dbReference>
<dbReference type="InterPro" id="IPR035959">
    <property type="entry name" value="RutC-like_sf"/>
</dbReference>
<dbReference type="NCBIfam" id="TIGR00004">
    <property type="entry name" value="Rid family detoxifying hydrolase"/>
    <property type="match status" value="1"/>
</dbReference>
<keyword evidence="3" id="KW-1185">Reference proteome</keyword>
<gene>
    <name evidence="2" type="ORF">HGO97_015140</name>
</gene>
<dbReference type="PANTHER" id="PTHR11803">
    <property type="entry name" value="2-IMINOBUTANOATE/2-IMINOPROPANOATE DEAMINASE RIDA"/>
    <property type="match status" value="1"/>
</dbReference>
<dbReference type="PANTHER" id="PTHR11803:SF39">
    <property type="entry name" value="2-IMINOBUTANOATE_2-IMINOPROPANOATE DEAMINASE"/>
    <property type="match status" value="1"/>
</dbReference>
<name>A0ABS6D6B1_9FIRM</name>
<evidence type="ECO:0000256" key="1">
    <source>
        <dbReference type="ARBA" id="ARBA00010552"/>
    </source>
</evidence>
<accession>A0ABS6D6B1</accession>
<dbReference type="RefSeq" id="WP_168866610.1">
    <property type="nucleotide sequence ID" value="NZ_JABACJ020000015.1"/>
</dbReference>
<dbReference type="Gene3D" id="3.30.1330.40">
    <property type="entry name" value="RutC-like"/>
    <property type="match status" value="1"/>
</dbReference>